<dbReference type="GeneTree" id="ENSGT00990000212626"/>
<name>A0A8D0C121_SALMN</name>
<keyword evidence="2" id="KW-1185">Reference proteome</keyword>
<dbReference type="Proteomes" id="UP000694421">
    <property type="component" value="Unplaced"/>
</dbReference>
<protein>
    <submittedName>
        <fullName evidence="1">Uncharacterized protein</fullName>
    </submittedName>
</protein>
<proteinExistence type="predicted"/>
<sequence>MQTNAPSEIYLSEWQKNYFKADAYCAQILCIQYAWTNLRDLPVLIKIGSLPKRTE</sequence>
<reference evidence="1" key="1">
    <citation type="submission" date="2025-08" db="UniProtKB">
        <authorList>
            <consortium name="Ensembl"/>
        </authorList>
    </citation>
    <scope>IDENTIFICATION</scope>
</reference>
<organism evidence="1 2">
    <name type="scientific">Salvator merianae</name>
    <name type="common">Argentine black and white tegu</name>
    <name type="synonym">Tupinambis merianae</name>
    <dbReference type="NCBI Taxonomy" id="96440"/>
    <lineage>
        <taxon>Eukaryota</taxon>
        <taxon>Metazoa</taxon>
        <taxon>Chordata</taxon>
        <taxon>Craniata</taxon>
        <taxon>Vertebrata</taxon>
        <taxon>Euteleostomi</taxon>
        <taxon>Lepidosauria</taxon>
        <taxon>Squamata</taxon>
        <taxon>Bifurcata</taxon>
        <taxon>Unidentata</taxon>
        <taxon>Episquamata</taxon>
        <taxon>Laterata</taxon>
        <taxon>Teiioidea</taxon>
        <taxon>Teiidae</taxon>
        <taxon>Salvator</taxon>
    </lineage>
</organism>
<evidence type="ECO:0000313" key="1">
    <source>
        <dbReference type="Ensembl" id="ENSSMRP00000012679.1"/>
    </source>
</evidence>
<dbReference type="Ensembl" id="ENSSMRT00000014783.1">
    <property type="protein sequence ID" value="ENSSMRP00000012679.1"/>
    <property type="gene ID" value="ENSSMRG00000009900.1"/>
</dbReference>
<accession>A0A8D0C121</accession>
<reference evidence="1" key="2">
    <citation type="submission" date="2025-09" db="UniProtKB">
        <authorList>
            <consortium name="Ensembl"/>
        </authorList>
    </citation>
    <scope>IDENTIFICATION</scope>
</reference>
<dbReference type="AlphaFoldDB" id="A0A8D0C121"/>
<evidence type="ECO:0000313" key="2">
    <source>
        <dbReference type="Proteomes" id="UP000694421"/>
    </source>
</evidence>